<evidence type="ECO:0000313" key="2">
    <source>
        <dbReference type="EMBL" id="CAF4169278.1"/>
    </source>
</evidence>
<comment type="caution">
    <text evidence="1">The sequence shown here is derived from an EMBL/GenBank/DDBJ whole genome shotgun (WGS) entry which is preliminary data.</text>
</comment>
<protein>
    <submittedName>
        <fullName evidence="1">Uncharacterized protein</fullName>
    </submittedName>
</protein>
<sequence>MNRKFRCGRLIRTGDGILKEVELKHGGGSRVCPWNDKDMDFQTAHRIIIQKFELNDCKYKTQLYDFNQRVLDINAYENFAQYVERFGLNTNSTVLYLCTNESLAHKNEPPTKTKDTIVTFGQQLINYKKKLRRSHEFIQLMQKHEILLYTNNVKNACDKCQSIQELLTSNKNKFNRIHIFSTIMNLFPGILRNLEILRDIWLQSVEHNKNKFSRSSITKNSIERAQALSPPLQQTKENSDLFKNISTCLNDLVDLLNSRGSTIFRQSILSAIVEIKCMQLNVNLHDEQSLNDVKRKIVSVENKISQILDEQSVNNFNIELNQQIDGSCRKALRTIEFLLVILNRYQMQAQQTNRNKYSRWSSPPRLFNET</sequence>
<dbReference type="OrthoDB" id="10025645at2759"/>
<reference evidence="1" key="1">
    <citation type="submission" date="2021-02" db="EMBL/GenBank/DDBJ databases">
        <authorList>
            <person name="Nowell W R."/>
        </authorList>
    </citation>
    <scope>NUCLEOTIDE SEQUENCE</scope>
</reference>
<dbReference type="Proteomes" id="UP000663834">
    <property type="component" value="Unassembled WGS sequence"/>
</dbReference>
<gene>
    <name evidence="2" type="ORF">GIL414_LOCUS20289</name>
    <name evidence="1" type="ORF">KQP761_LOCUS25972</name>
</gene>
<dbReference type="EMBL" id="CAJOBJ010013168">
    <property type="protein sequence ID" value="CAF4169278.1"/>
    <property type="molecule type" value="Genomic_DNA"/>
</dbReference>
<accession>A0A816D8L6</accession>
<name>A0A816D8L6_9BILA</name>
<dbReference type="Proteomes" id="UP000681720">
    <property type="component" value="Unassembled WGS sequence"/>
</dbReference>
<dbReference type="AlphaFoldDB" id="A0A816D8L6"/>
<proteinExistence type="predicted"/>
<evidence type="ECO:0000313" key="1">
    <source>
        <dbReference type="EMBL" id="CAF1629849.1"/>
    </source>
</evidence>
<dbReference type="EMBL" id="CAJNOW010014150">
    <property type="protein sequence ID" value="CAF1629849.1"/>
    <property type="molecule type" value="Genomic_DNA"/>
</dbReference>
<evidence type="ECO:0000313" key="3">
    <source>
        <dbReference type="Proteomes" id="UP000663834"/>
    </source>
</evidence>
<organism evidence="1 3">
    <name type="scientific">Rotaria magnacalcarata</name>
    <dbReference type="NCBI Taxonomy" id="392030"/>
    <lineage>
        <taxon>Eukaryota</taxon>
        <taxon>Metazoa</taxon>
        <taxon>Spiralia</taxon>
        <taxon>Gnathifera</taxon>
        <taxon>Rotifera</taxon>
        <taxon>Eurotatoria</taxon>
        <taxon>Bdelloidea</taxon>
        <taxon>Philodinida</taxon>
        <taxon>Philodinidae</taxon>
        <taxon>Rotaria</taxon>
    </lineage>
</organism>